<dbReference type="PROSITE" id="PS50878">
    <property type="entry name" value="RT_POL"/>
    <property type="match status" value="1"/>
</dbReference>
<accession>A0AAQ3UKK9</accession>
<keyword evidence="3" id="KW-1185">Reference proteome</keyword>
<dbReference type="CDD" id="cd01650">
    <property type="entry name" value="RT_nLTR_like"/>
    <property type="match status" value="1"/>
</dbReference>
<dbReference type="AlphaFoldDB" id="A0AAQ3UKK9"/>
<dbReference type="InterPro" id="IPR000477">
    <property type="entry name" value="RT_dom"/>
</dbReference>
<dbReference type="Proteomes" id="UP001341281">
    <property type="component" value="Chromosome 09"/>
</dbReference>
<dbReference type="PANTHER" id="PTHR19446">
    <property type="entry name" value="REVERSE TRANSCRIPTASES"/>
    <property type="match status" value="1"/>
</dbReference>
<dbReference type="Pfam" id="PF00078">
    <property type="entry name" value="RVT_1"/>
    <property type="match status" value="1"/>
</dbReference>
<sequence length="342" mass="39111">MNESHIEDIQQVSLEENQSLTTKFSEKEVKDEIFGMKTNKAPGPDGFPAEFYQNFWGLIKKDILAMFDEFHSGCLPLHNLNFGTITLLPKAKEVFTKVLANRTNAVANKIVSPSQTAFMSSRNILEGVVILHETLYELRKKKLCGVVLKLDFEKAYDKVDLDFLQQTLRVKGFSNTWCDWIKKVVSKGNVNVKVNDDLGYYFQTKKGVRQGDPLSPFLFNLIADMLATLISRGKAHDDTILFLEHDLAEAVNLKLVLSVFEQLSGLKINFHKSEVLLFGEAKSYKKEYVQLFGCKEGVFPFKYLGIPMHHRKIQNKDWVEIEERFQKNWEAGKASCSLLEVD</sequence>
<evidence type="ECO:0000259" key="1">
    <source>
        <dbReference type="PROSITE" id="PS50878"/>
    </source>
</evidence>
<organism evidence="2 3">
    <name type="scientific">Paspalum notatum var. saurae</name>
    <dbReference type="NCBI Taxonomy" id="547442"/>
    <lineage>
        <taxon>Eukaryota</taxon>
        <taxon>Viridiplantae</taxon>
        <taxon>Streptophyta</taxon>
        <taxon>Embryophyta</taxon>
        <taxon>Tracheophyta</taxon>
        <taxon>Spermatophyta</taxon>
        <taxon>Magnoliopsida</taxon>
        <taxon>Liliopsida</taxon>
        <taxon>Poales</taxon>
        <taxon>Poaceae</taxon>
        <taxon>PACMAD clade</taxon>
        <taxon>Panicoideae</taxon>
        <taxon>Andropogonodae</taxon>
        <taxon>Paspaleae</taxon>
        <taxon>Paspalinae</taxon>
        <taxon>Paspalum</taxon>
    </lineage>
</organism>
<protein>
    <recommendedName>
        <fullName evidence="1">Reverse transcriptase domain-containing protein</fullName>
    </recommendedName>
</protein>
<gene>
    <name evidence="2" type="ORF">U9M48_038072</name>
</gene>
<dbReference type="SUPFAM" id="SSF56672">
    <property type="entry name" value="DNA/RNA polymerases"/>
    <property type="match status" value="1"/>
</dbReference>
<evidence type="ECO:0000313" key="3">
    <source>
        <dbReference type="Proteomes" id="UP001341281"/>
    </source>
</evidence>
<name>A0AAQ3UKK9_PASNO</name>
<feature type="domain" description="Reverse transcriptase" evidence="1">
    <location>
        <begin position="69"/>
        <end position="308"/>
    </location>
</feature>
<proteinExistence type="predicted"/>
<dbReference type="EMBL" id="CP144753">
    <property type="protein sequence ID" value="WVZ91970.1"/>
    <property type="molecule type" value="Genomic_DNA"/>
</dbReference>
<evidence type="ECO:0000313" key="2">
    <source>
        <dbReference type="EMBL" id="WVZ91970.1"/>
    </source>
</evidence>
<reference evidence="2 3" key="1">
    <citation type="submission" date="2024-02" db="EMBL/GenBank/DDBJ databases">
        <title>High-quality chromosome-scale genome assembly of Pensacola bahiagrass (Paspalum notatum Flugge var. saurae).</title>
        <authorList>
            <person name="Vega J.M."/>
            <person name="Podio M."/>
            <person name="Orjuela J."/>
            <person name="Siena L.A."/>
            <person name="Pessino S.C."/>
            <person name="Combes M.C."/>
            <person name="Mariac C."/>
            <person name="Albertini E."/>
            <person name="Pupilli F."/>
            <person name="Ortiz J.P.A."/>
            <person name="Leblanc O."/>
        </authorList>
    </citation>
    <scope>NUCLEOTIDE SEQUENCE [LARGE SCALE GENOMIC DNA]</scope>
    <source>
        <strain evidence="2">R1</strain>
        <tissue evidence="2">Leaf</tissue>
    </source>
</reference>
<dbReference type="InterPro" id="IPR043502">
    <property type="entry name" value="DNA/RNA_pol_sf"/>
</dbReference>